<evidence type="ECO:0000313" key="3">
    <source>
        <dbReference type="EMBL" id="ANO50098.1"/>
    </source>
</evidence>
<proteinExistence type="predicted"/>
<accession>A0A193LCA3</accession>
<dbReference type="GO" id="GO:0003677">
    <property type="term" value="F:DNA binding"/>
    <property type="evidence" value="ECO:0007669"/>
    <property type="project" value="UniProtKB-KW"/>
</dbReference>
<dbReference type="PANTHER" id="PTHR34580:SF3">
    <property type="entry name" value="PROTEIN PAFB"/>
    <property type="match status" value="1"/>
</dbReference>
<dbReference type="KEGG" id="woc:BA177_01685"/>
<dbReference type="Pfam" id="PF08279">
    <property type="entry name" value="HTH_11"/>
    <property type="match status" value="1"/>
</dbReference>
<organism evidence="3 4">
    <name type="scientific">Woeseia oceani</name>
    <dbReference type="NCBI Taxonomy" id="1548547"/>
    <lineage>
        <taxon>Bacteria</taxon>
        <taxon>Pseudomonadati</taxon>
        <taxon>Pseudomonadota</taxon>
        <taxon>Gammaproteobacteria</taxon>
        <taxon>Woeseiales</taxon>
        <taxon>Woeseiaceae</taxon>
        <taxon>Woeseia</taxon>
    </lineage>
</organism>
<feature type="domain" description="WYL" evidence="2">
    <location>
        <begin position="138"/>
        <end position="203"/>
    </location>
</feature>
<dbReference type="Pfam" id="PF13280">
    <property type="entry name" value="WYL"/>
    <property type="match status" value="1"/>
</dbReference>
<keyword evidence="3" id="KW-0238">DNA-binding</keyword>
<protein>
    <submittedName>
        <fullName evidence="3">DNA-binding transcriptional regulator</fullName>
    </submittedName>
</protein>
<dbReference type="InterPro" id="IPR013196">
    <property type="entry name" value="HTH_11"/>
</dbReference>
<dbReference type="InterPro" id="IPR026881">
    <property type="entry name" value="WYL_dom"/>
</dbReference>
<sequence>MRRADRLFRIVECLKARQRAVTAGSLAAELEVSVRTVYRDIADLCAANVPIIGEAGIGYVLDRAYTVRPLVFDVEELDALALGAQMVGSWGDRDIARAAQRAIDKITAVLPAPLRAEILQTALFSPPSRAKATITIDFASLRHAIRTRNKVAFHYQALSGAKTVRTVRPLCLAFFGPVWLLASWCEARQDFRNFRLDLMSQLDILAEHFVDEKGKRLIDYQRRQVKEATGEPCEQTATRQP</sequence>
<dbReference type="AlphaFoldDB" id="A0A193LCA3"/>
<dbReference type="STRING" id="1548547.BA177_01685"/>
<dbReference type="SUPFAM" id="SSF46785">
    <property type="entry name" value="Winged helix' DNA-binding domain"/>
    <property type="match status" value="1"/>
</dbReference>
<keyword evidence="4" id="KW-1185">Reference proteome</keyword>
<name>A0A193LCA3_9GAMM</name>
<gene>
    <name evidence="3" type="ORF">BA177_01685</name>
</gene>
<evidence type="ECO:0000259" key="1">
    <source>
        <dbReference type="Pfam" id="PF08279"/>
    </source>
</evidence>
<dbReference type="Gene3D" id="1.10.10.10">
    <property type="entry name" value="Winged helix-like DNA-binding domain superfamily/Winged helix DNA-binding domain"/>
    <property type="match status" value="1"/>
</dbReference>
<reference evidence="3 4" key="1">
    <citation type="submission" date="2016-06" db="EMBL/GenBank/DDBJ databases">
        <title>Complete genome sequence of a deep-branching marine Gamma Proteobacterium Woeseia oceani type strain XK5.</title>
        <authorList>
            <person name="Mu D."/>
            <person name="Du Z."/>
        </authorList>
    </citation>
    <scope>NUCLEOTIDE SEQUENCE [LARGE SCALE GENOMIC DNA]</scope>
    <source>
        <strain evidence="3 4">XK5</strain>
    </source>
</reference>
<dbReference type="OrthoDB" id="9807255at2"/>
<dbReference type="PANTHER" id="PTHR34580">
    <property type="match status" value="1"/>
</dbReference>
<dbReference type="Proteomes" id="UP000092695">
    <property type="component" value="Chromosome"/>
</dbReference>
<dbReference type="PROSITE" id="PS52050">
    <property type="entry name" value="WYL"/>
    <property type="match status" value="1"/>
</dbReference>
<dbReference type="EMBL" id="CP016268">
    <property type="protein sequence ID" value="ANO50098.1"/>
    <property type="molecule type" value="Genomic_DNA"/>
</dbReference>
<dbReference type="InterPro" id="IPR036390">
    <property type="entry name" value="WH_DNA-bd_sf"/>
</dbReference>
<dbReference type="InterPro" id="IPR051534">
    <property type="entry name" value="CBASS_pafABC_assoc_protein"/>
</dbReference>
<evidence type="ECO:0000259" key="2">
    <source>
        <dbReference type="Pfam" id="PF13280"/>
    </source>
</evidence>
<dbReference type="InterPro" id="IPR036388">
    <property type="entry name" value="WH-like_DNA-bd_sf"/>
</dbReference>
<evidence type="ECO:0000313" key="4">
    <source>
        <dbReference type="Proteomes" id="UP000092695"/>
    </source>
</evidence>
<dbReference type="RefSeq" id="WP_068612174.1">
    <property type="nucleotide sequence ID" value="NZ_CP016268.1"/>
</dbReference>
<feature type="domain" description="Helix-turn-helix type 11" evidence="1">
    <location>
        <begin position="6"/>
        <end position="59"/>
    </location>
</feature>